<dbReference type="SUPFAM" id="SSF56112">
    <property type="entry name" value="Protein kinase-like (PK-like)"/>
    <property type="match status" value="1"/>
</dbReference>
<dbReference type="EMBL" id="KB206369">
    <property type="protein sequence ID" value="ELP92420.1"/>
    <property type="molecule type" value="Genomic_DNA"/>
</dbReference>
<feature type="chain" id="PRO_5013311629" evidence="6">
    <location>
        <begin position="16"/>
        <end position="1387"/>
    </location>
</feature>
<keyword evidence="1" id="KW-0723">Serine/threonine-protein kinase</keyword>
<keyword evidence="5" id="KW-0812">Transmembrane</keyword>
<dbReference type="InterPro" id="IPR011009">
    <property type="entry name" value="Kinase-like_dom_sf"/>
</dbReference>
<evidence type="ECO:0000313" key="8">
    <source>
        <dbReference type="EMBL" id="ELP92420.1"/>
    </source>
</evidence>
<dbReference type="GO" id="GO:0004709">
    <property type="term" value="F:MAP kinase kinase kinase activity"/>
    <property type="evidence" value="ECO:0007669"/>
    <property type="project" value="UniProtKB-EC"/>
</dbReference>
<evidence type="ECO:0000256" key="5">
    <source>
        <dbReference type="SAM" id="Phobius"/>
    </source>
</evidence>
<dbReference type="InterPro" id="IPR001245">
    <property type="entry name" value="Ser-Thr/Tyr_kinase_cat_dom"/>
</dbReference>
<evidence type="ECO:0000256" key="4">
    <source>
        <dbReference type="PROSITE-ProRule" id="PRU10141"/>
    </source>
</evidence>
<dbReference type="Gene3D" id="1.10.510.10">
    <property type="entry name" value="Transferase(Phosphotransferase) domain 1"/>
    <property type="match status" value="1"/>
</dbReference>
<dbReference type="GeneID" id="14891411"/>
<dbReference type="InterPro" id="IPR006212">
    <property type="entry name" value="Furin_repeat"/>
</dbReference>
<dbReference type="InterPro" id="IPR008271">
    <property type="entry name" value="Ser/Thr_kinase_AS"/>
</dbReference>
<dbReference type="Proteomes" id="UP000014680">
    <property type="component" value="Unassembled WGS sequence"/>
</dbReference>
<dbReference type="PANTHER" id="PTHR45756:SF1">
    <property type="entry name" value="PROTEIN KINASE DOMAIN CONTAINING PROTEIN"/>
    <property type="match status" value="1"/>
</dbReference>
<dbReference type="KEGG" id="eiv:EIN_333670"/>
<dbReference type="SMART" id="SM00261">
    <property type="entry name" value="FU"/>
    <property type="match status" value="5"/>
</dbReference>
<dbReference type="VEuPathDB" id="AmoebaDB:EIN_333670"/>
<dbReference type="CDD" id="cd13999">
    <property type="entry name" value="STKc_MAP3K-like"/>
    <property type="match status" value="1"/>
</dbReference>
<dbReference type="CDD" id="cd00064">
    <property type="entry name" value="FU"/>
    <property type="match status" value="1"/>
</dbReference>
<dbReference type="InterPro" id="IPR017441">
    <property type="entry name" value="Protein_kinase_ATP_BS"/>
</dbReference>
<evidence type="ECO:0000256" key="1">
    <source>
        <dbReference type="ARBA" id="ARBA00022527"/>
    </source>
</evidence>
<dbReference type="PANTHER" id="PTHR45756">
    <property type="entry name" value="PALMITOYLTRANSFERASE"/>
    <property type="match status" value="1"/>
</dbReference>
<evidence type="ECO:0000256" key="3">
    <source>
        <dbReference type="ARBA" id="ARBA00022840"/>
    </source>
</evidence>
<gene>
    <name evidence="8" type="ORF">EIN_333670</name>
</gene>
<feature type="binding site" evidence="4">
    <location>
        <position position="1149"/>
    </location>
    <ligand>
        <name>ATP</name>
        <dbReference type="ChEBI" id="CHEBI:30616"/>
    </ligand>
</feature>
<dbReference type="Gene3D" id="2.10.220.10">
    <property type="entry name" value="Hormone Receptor, Insulin-like Growth Factor Receptor 1, Chain A, domain 2"/>
    <property type="match status" value="3"/>
</dbReference>
<organism evidence="8 9">
    <name type="scientific">Entamoeba invadens IP1</name>
    <dbReference type="NCBI Taxonomy" id="370355"/>
    <lineage>
        <taxon>Eukaryota</taxon>
        <taxon>Amoebozoa</taxon>
        <taxon>Evosea</taxon>
        <taxon>Archamoebae</taxon>
        <taxon>Mastigamoebida</taxon>
        <taxon>Entamoebidae</taxon>
        <taxon>Entamoeba</taxon>
    </lineage>
</organism>
<dbReference type="GO" id="GO:0005524">
    <property type="term" value="F:ATP binding"/>
    <property type="evidence" value="ECO:0007669"/>
    <property type="project" value="UniProtKB-UniRule"/>
</dbReference>
<keyword evidence="8" id="KW-0808">Transferase</keyword>
<dbReference type="Pfam" id="PF07714">
    <property type="entry name" value="PK_Tyr_Ser-Thr"/>
    <property type="match status" value="1"/>
</dbReference>
<dbReference type="InterPro" id="IPR000719">
    <property type="entry name" value="Prot_kinase_dom"/>
</dbReference>
<evidence type="ECO:0000256" key="2">
    <source>
        <dbReference type="ARBA" id="ARBA00022741"/>
    </source>
</evidence>
<keyword evidence="5" id="KW-1133">Transmembrane helix</keyword>
<evidence type="ECO:0000313" key="9">
    <source>
        <dbReference type="Proteomes" id="UP000014680"/>
    </source>
</evidence>
<dbReference type="PROSITE" id="PS50011">
    <property type="entry name" value="PROTEIN_KINASE_DOM"/>
    <property type="match status" value="1"/>
</dbReference>
<name>A0A0A1UEQ8_ENTIV</name>
<feature type="signal peptide" evidence="6">
    <location>
        <begin position="1"/>
        <end position="15"/>
    </location>
</feature>
<keyword evidence="5" id="KW-0472">Membrane</keyword>
<feature type="transmembrane region" description="Helical" evidence="5">
    <location>
        <begin position="943"/>
        <end position="971"/>
    </location>
</feature>
<dbReference type="SUPFAM" id="SSF57184">
    <property type="entry name" value="Growth factor receptor domain"/>
    <property type="match status" value="2"/>
</dbReference>
<dbReference type="PROSITE" id="PS00107">
    <property type="entry name" value="PROTEIN_KINASE_ATP"/>
    <property type="match status" value="1"/>
</dbReference>
<dbReference type="InterPro" id="IPR053215">
    <property type="entry name" value="TKL_Ser/Thr_kinase"/>
</dbReference>
<dbReference type="InterPro" id="IPR009030">
    <property type="entry name" value="Growth_fac_rcpt_cys_sf"/>
</dbReference>
<dbReference type="EC" id="2.7.11.25" evidence="8"/>
<dbReference type="OrthoDB" id="300641at2759"/>
<evidence type="ECO:0000256" key="6">
    <source>
        <dbReference type="SAM" id="SignalP"/>
    </source>
</evidence>
<keyword evidence="9" id="KW-1185">Reference proteome</keyword>
<keyword evidence="8" id="KW-0418">Kinase</keyword>
<dbReference type="RefSeq" id="XP_004259191.1">
    <property type="nucleotide sequence ID" value="XM_004259143.1"/>
</dbReference>
<reference evidence="8 9" key="1">
    <citation type="submission" date="2012-10" db="EMBL/GenBank/DDBJ databases">
        <authorList>
            <person name="Zafar N."/>
            <person name="Inman J."/>
            <person name="Hall N."/>
            <person name="Lorenzi H."/>
            <person name="Caler E."/>
        </authorList>
    </citation>
    <scope>NUCLEOTIDE SEQUENCE [LARGE SCALE GENOMIC DNA]</scope>
    <source>
        <strain evidence="8 9">IP1</strain>
    </source>
</reference>
<evidence type="ECO:0000259" key="7">
    <source>
        <dbReference type="PROSITE" id="PS50011"/>
    </source>
</evidence>
<dbReference type="SMART" id="SM00220">
    <property type="entry name" value="S_TKc"/>
    <property type="match status" value="1"/>
</dbReference>
<feature type="domain" description="Protein kinase" evidence="7">
    <location>
        <begin position="1122"/>
        <end position="1385"/>
    </location>
</feature>
<dbReference type="PROSITE" id="PS00108">
    <property type="entry name" value="PROTEIN_KINASE_ST"/>
    <property type="match status" value="1"/>
</dbReference>
<keyword evidence="2 4" id="KW-0547">Nucleotide-binding</keyword>
<keyword evidence="6" id="KW-0732">Signal</keyword>
<sequence length="1387" mass="157117">MLILIFLLFLSYVLSQNNVPMCTSVNHVETWKLSWTNSCTIPSTFEIRKSAQITVSGEDIIVTGDVFSISVSSFVLLKSSQVILNDLSLIGNSTNSSTLKLETKTTLSTNNLSLGNNWKIEQSGNSKIQVNLKLEINEKGNFTLFNNSLFTTKLPIGITSTISNSPLIQIGGTSVFHTDSKITLKDNTKIVLSEYANITCDDFESSNINIFMSENSKIEAFKNFIMNDGTNVNLKDQSLIISSAVDVSSSSNTLPAVLTLNSLFGYQIVTENFQCGTNCKLLMNKFSIIKATRTWFLTESSVEASEREITDLPLFHTNEIDLENLNLILVEPINVAFSENPLIVKNYKGSPYSLLMNGKLLRFGESKDVFCNLKSDILTENSFYEPYCPCHEDKCYILSPNTQNLKVQNLQKNTQDFQLENSDENVMKINGFFVSFQKVESLQIINIDSNEINFLEYIKMTKSILIVSKSGITIDNKMVYKSVFIDSKGVSQLISFKFCLSGIYDEIKKECIQCSPTNCEKCNENDANICLKCEPGYTLVDRKCVKILHCLLSNNIMCIKCEDGYEKVNGKCEKSADKCQIRDFSDNCILCLTDEKLININGKCQNVPEYVESKCEYSITSCQNGYYVQNNLCQKCNSKFENCRFCSNEKCELCDVNYKINNLGHCELQSCLIKSNTIKDLNGNCLVPITNCLLHNNKKCVQCNTMNYLQSDGSCKLESEKTCNKNTEIGCIRCVDGLFLDNNNICQNCDTNKCATCSSQNDFCLSCPNGYYLSNYVCKSNEILKEKCGKISTIINGCYQCRDNYYRVGTDCLDCDKKCETCFSNETCYTCNSDYFQTEENDCLLKSSLEGCAVEVTNLGCSLCADGYYQFKNRMCERCSTNCAKCSSKNYCTGCDINKVLVNGFCKEISQIQNCVEVYNSKCTKCKFWNIPEINGSYCEQHVVWWVIFIAIVFVIAVITFLFILILFGLYKLLNKIEMKKLDGELTKFEMVHSNIIFKKLKDGICTNLEEINFNLNEDDLEIGEESRQLICVGNEKSTTKIQFSMKSDIEKFTLRVSPPVITLKKGEACEFEVFLTPNFTCKIDNKMLIISKSLKSGEESFNEIRIRASTKISTKIDPDELIEEKKLGEGSFGVVFKGKYRENDVAIKRMKQVDGSHEDSLNEFEKEVSMLDKFRCDYIVHFYGAVFIPNKVCMVTEFAKFGSLNDLMKSHTTEIEHKMKLKIALDGAKGIQYLHSNGILHRDIKPDNILIFSLDLNEKVNAKLTDFGSSRNVNMLMTNMTFTKGIGTPVYMAPEVLNQEHYKKPADIYSFAITMYELITWSEAYPKSQFKYSWKIAEFVNDGNRPSLLTSSNGEVSDLIERSWKQNPLERYAIEDIVLVLQKLCK</sequence>
<proteinExistence type="predicted"/>
<accession>A0A0A1UEQ8</accession>
<protein>
    <submittedName>
        <fullName evidence="8">Protein serine/threonine kinase, putative</fullName>
        <ecNumber evidence="8">2.7.11.25</ecNumber>
    </submittedName>
</protein>
<dbReference type="Gene3D" id="3.30.200.20">
    <property type="entry name" value="Phosphorylase Kinase, domain 1"/>
    <property type="match status" value="1"/>
</dbReference>
<keyword evidence="3 4" id="KW-0067">ATP-binding</keyword>